<feature type="transmembrane region" description="Helical" evidence="1">
    <location>
        <begin position="144"/>
        <end position="166"/>
    </location>
</feature>
<dbReference type="RefSeq" id="WP_229834241.1">
    <property type="nucleotide sequence ID" value="NZ_BMPI01000004.1"/>
</dbReference>
<dbReference type="Proteomes" id="UP000642070">
    <property type="component" value="Unassembled WGS sequence"/>
</dbReference>
<reference evidence="2" key="2">
    <citation type="submission" date="2020-09" db="EMBL/GenBank/DDBJ databases">
        <authorList>
            <person name="Sun Q."/>
            <person name="Ohkuma M."/>
        </authorList>
    </citation>
    <scope>NUCLEOTIDE SEQUENCE</scope>
    <source>
        <strain evidence="2">JCM 19831</strain>
    </source>
</reference>
<dbReference type="Pfam" id="PF20139">
    <property type="entry name" value="DUF6529"/>
    <property type="match status" value="1"/>
</dbReference>
<organism evidence="2 3">
    <name type="scientific">Dactylosporangium sucinum</name>
    <dbReference type="NCBI Taxonomy" id="1424081"/>
    <lineage>
        <taxon>Bacteria</taxon>
        <taxon>Bacillati</taxon>
        <taxon>Actinomycetota</taxon>
        <taxon>Actinomycetes</taxon>
        <taxon>Micromonosporales</taxon>
        <taxon>Micromonosporaceae</taxon>
        <taxon>Dactylosporangium</taxon>
    </lineage>
</organism>
<dbReference type="InterPro" id="IPR045382">
    <property type="entry name" value="DUF6529"/>
</dbReference>
<protein>
    <submittedName>
        <fullName evidence="2">Uncharacterized protein</fullName>
    </submittedName>
</protein>
<comment type="caution">
    <text evidence="2">The sequence shown here is derived from an EMBL/GenBank/DDBJ whole genome shotgun (WGS) entry which is preliminary data.</text>
</comment>
<keyword evidence="3" id="KW-1185">Reference proteome</keyword>
<keyword evidence="1" id="KW-0472">Membrane</keyword>
<dbReference type="AlphaFoldDB" id="A0A917WKX9"/>
<feature type="transmembrane region" description="Helical" evidence="1">
    <location>
        <begin position="35"/>
        <end position="56"/>
    </location>
</feature>
<accession>A0A917WKX9</accession>
<sequence>MSTPMERPIPVTESWPAPAPAPVVPPPSPKSAATLIVPVLVGCLVAAALGVYGKLHEPTGIAVNVAGFSSPQTVKVWLATLAGFLALVQLFTALVMYGKIKLFGGASWLGAVHRWSGRVAFITSIPVALHCLYALGFAEYDTRVLAHSLLGCFFYGTFATKMLLLAKKGVPNWALPFLGGLVFTALSGLFVTSALWFFTTFGVKF</sequence>
<name>A0A917WKX9_9ACTN</name>
<proteinExistence type="predicted"/>
<keyword evidence="1" id="KW-0812">Transmembrane</keyword>
<evidence type="ECO:0000313" key="2">
    <source>
        <dbReference type="EMBL" id="GGM11720.1"/>
    </source>
</evidence>
<evidence type="ECO:0000313" key="3">
    <source>
        <dbReference type="Proteomes" id="UP000642070"/>
    </source>
</evidence>
<reference evidence="2" key="1">
    <citation type="journal article" date="2014" name="Int. J. Syst. Evol. Microbiol.">
        <title>Complete genome sequence of Corynebacterium casei LMG S-19264T (=DSM 44701T), isolated from a smear-ripened cheese.</title>
        <authorList>
            <consortium name="US DOE Joint Genome Institute (JGI-PGF)"/>
            <person name="Walter F."/>
            <person name="Albersmeier A."/>
            <person name="Kalinowski J."/>
            <person name="Ruckert C."/>
        </authorList>
    </citation>
    <scope>NUCLEOTIDE SEQUENCE</scope>
    <source>
        <strain evidence="2">JCM 19831</strain>
    </source>
</reference>
<feature type="transmembrane region" description="Helical" evidence="1">
    <location>
        <begin position="173"/>
        <end position="198"/>
    </location>
</feature>
<feature type="transmembrane region" description="Helical" evidence="1">
    <location>
        <begin position="119"/>
        <end position="138"/>
    </location>
</feature>
<dbReference type="EMBL" id="BMPI01000004">
    <property type="protein sequence ID" value="GGM11720.1"/>
    <property type="molecule type" value="Genomic_DNA"/>
</dbReference>
<gene>
    <name evidence="2" type="ORF">GCM10007977_011070</name>
</gene>
<keyword evidence="1" id="KW-1133">Transmembrane helix</keyword>
<feature type="transmembrane region" description="Helical" evidence="1">
    <location>
        <begin position="76"/>
        <end position="98"/>
    </location>
</feature>
<evidence type="ECO:0000256" key="1">
    <source>
        <dbReference type="SAM" id="Phobius"/>
    </source>
</evidence>